<feature type="domain" description="Peptidoglycan hydrolase PcsB coiled-coil" evidence="6">
    <location>
        <begin position="121"/>
        <end position="179"/>
    </location>
</feature>
<dbReference type="Gene3D" id="6.10.250.3150">
    <property type="match status" value="1"/>
</dbReference>
<comment type="caution">
    <text evidence="7">The sequence shown here is derived from an EMBL/GenBank/DDBJ whole genome shotgun (WGS) entry which is preliminary data.</text>
</comment>
<dbReference type="InterPro" id="IPR016047">
    <property type="entry name" value="M23ase_b-sheet_dom"/>
</dbReference>
<evidence type="ECO:0000256" key="4">
    <source>
        <dbReference type="SAM" id="SignalP"/>
    </source>
</evidence>
<dbReference type="InterPro" id="IPR050570">
    <property type="entry name" value="Cell_wall_metabolism_enzyme"/>
</dbReference>
<dbReference type="Pfam" id="PF01551">
    <property type="entry name" value="Peptidase_M23"/>
    <property type="match status" value="1"/>
</dbReference>
<dbReference type="Proteomes" id="UP000664218">
    <property type="component" value="Unassembled WGS sequence"/>
</dbReference>
<feature type="signal peptide" evidence="4">
    <location>
        <begin position="1"/>
        <end position="23"/>
    </location>
</feature>
<dbReference type="SUPFAM" id="SSF51261">
    <property type="entry name" value="Duplicated hybrid motif"/>
    <property type="match status" value="1"/>
</dbReference>
<feature type="compositionally biased region" description="Basic and acidic residues" evidence="3">
    <location>
        <begin position="290"/>
        <end position="299"/>
    </location>
</feature>
<feature type="coiled-coil region" evidence="2">
    <location>
        <begin position="26"/>
        <end position="123"/>
    </location>
</feature>
<name>A0A939H468_9CLOT</name>
<organism evidence="7 8">
    <name type="scientific">Proteiniclasticum aestuarii</name>
    <dbReference type="NCBI Taxonomy" id="2817862"/>
    <lineage>
        <taxon>Bacteria</taxon>
        <taxon>Bacillati</taxon>
        <taxon>Bacillota</taxon>
        <taxon>Clostridia</taxon>
        <taxon>Eubacteriales</taxon>
        <taxon>Clostridiaceae</taxon>
        <taxon>Proteiniclasticum</taxon>
    </lineage>
</organism>
<sequence>MKKKIAAGIVVSLLITTSVNVFATDTTKYKNQINENNSKLNELTEEKKEIQDRKSEINSELKKVIEEINALSNEVSLLNNNISNKEAGIAQKVLDIQAMESRIIELEEDIKVQNEEIRGQEEELAIQEGILSDRVRAAYKFNSFGSIIFTLLESTSIVDFTERLMFIEKMAAKDREVMDIIDGIILDLEERRTELEVSKQESEAVKVKLDTEKTELENEKAALENEKAAVTNKLSEQKTLEDQKRSLIANMTQEEQELASSIGDIMDENAALEAEIQKVIREAEERARREEEAKKKEEANNSSSGSVVSSSGYVRPTSGRISSPYGYRIHPIYGVRRMHTGVDYAAPSGTPVVSIKSGTVILRKYNSSYGNYIIVDHGGGVSSLYAHLSGFAISYGQSVKQGQTIGYVGSTGASTGPHLHFEIRINGQHTNPANYVR</sequence>
<dbReference type="InterPro" id="IPR057309">
    <property type="entry name" value="PcsB_CC"/>
</dbReference>
<keyword evidence="1 4" id="KW-0732">Signal</keyword>
<dbReference type="InterPro" id="IPR011055">
    <property type="entry name" value="Dup_hybrid_motif"/>
</dbReference>
<dbReference type="Pfam" id="PF24568">
    <property type="entry name" value="CC_PcsB"/>
    <property type="match status" value="1"/>
</dbReference>
<evidence type="ECO:0000313" key="7">
    <source>
        <dbReference type="EMBL" id="MBO1263814.1"/>
    </source>
</evidence>
<gene>
    <name evidence="7" type="ORF">J3A84_01985</name>
</gene>
<dbReference type="Gene3D" id="2.70.70.10">
    <property type="entry name" value="Glucose Permease (Domain IIA)"/>
    <property type="match status" value="1"/>
</dbReference>
<evidence type="ECO:0000313" key="8">
    <source>
        <dbReference type="Proteomes" id="UP000664218"/>
    </source>
</evidence>
<evidence type="ECO:0000259" key="5">
    <source>
        <dbReference type="Pfam" id="PF01551"/>
    </source>
</evidence>
<keyword evidence="2" id="KW-0175">Coiled coil</keyword>
<evidence type="ECO:0000256" key="2">
    <source>
        <dbReference type="SAM" id="Coils"/>
    </source>
</evidence>
<dbReference type="AlphaFoldDB" id="A0A939H468"/>
<evidence type="ECO:0000256" key="3">
    <source>
        <dbReference type="SAM" id="MobiDB-lite"/>
    </source>
</evidence>
<feature type="region of interest" description="Disordered" evidence="3">
    <location>
        <begin position="290"/>
        <end position="315"/>
    </location>
</feature>
<accession>A0A939H468</accession>
<dbReference type="RefSeq" id="WP_207598318.1">
    <property type="nucleotide sequence ID" value="NZ_JAFNJU010000001.1"/>
</dbReference>
<feature type="chain" id="PRO_5037140577" evidence="4">
    <location>
        <begin position="24"/>
        <end position="437"/>
    </location>
</feature>
<protein>
    <submittedName>
        <fullName evidence="7">Peptidoglycan DD-metalloendopeptidase family protein</fullName>
    </submittedName>
</protein>
<proteinExistence type="predicted"/>
<evidence type="ECO:0000259" key="6">
    <source>
        <dbReference type="Pfam" id="PF24568"/>
    </source>
</evidence>
<dbReference type="GO" id="GO:0004222">
    <property type="term" value="F:metalloendopeptidase activity"/>
    <property type="evidence" value="ECO:0007669"/>
    <property type="project" value="TreeGrafter"/>
</dbReference>
<dbReference type="EMBL" id="JAFNJU010000001">
    <property type="protein sequence ID" value="MBO1263814.1"/>
    <property type="molecule type" value="Genomic_DNA"/>
</dbReference>
<feature type="domain" description="M23ase beta-sheet core" evidence="5">
    <location>
        <begin position="337"/>
        <end position="432"/>
    </location>
</feature>
<reference evidence="7" key="1">
    <citation type="submission" date="2021-03" db="EMBL/GenBank/DDBJ databases">
        <title>Proteiniclasticum marinus sp. nov., isolated from tidal flat sediment.</title>
        <authorList>
            <person name="Namirimu T."/>
            <person name="Yang J.-A."/>
            <person name="Yang S.-H."/>
            <person name="Kim Y.-J."/>
            <person name="Kwon K.K."/>
        </authorList>
    </citation>
    <scope>NUCLEOTIDE SEQUENCE</scope>
    <source>
        <strain evidence="7">SCR006</strain>
    </source>
</reference>
<dbReference type="CDD" id="cd12797">
    <property type="entry name" value="M23_peptidase"/>
    <property type="match status" value="1"/>
</dbReference>
<dbReference type="PANTHER" id="PTHR21666:SF289">
    <property type="entry name" value="L-ALA--D-GLU ENDOPEPTIDASE"/>
    <property type="match status" value="1"/>
</dbReference>
<evidence type="ECO:0000256" key="1">
    <source>
        <dbReference type="ARBA" id="ARBA00022729"/>
    </source>
</evidence>
<keyword evidence="8" id="KW-1185">Reference proteome</keyword>
<dbReference type="PANTHER" id="PTHR21666">
    <property type="entry name" value="PEPTIDASE-RELATED"/>
    <property type="match status" value="1"/>
</dbReference>
<feature type="compositionally biased region" description="Low complexity" evidence="3">
    <location>
        <begin position="302"/>
        <end position="312"/>
    </location>
</feature>